<dbReference type="EMBL" id="BNJK01000001">
    <property type="protein sequence ID" value="GHO97379.1"/>
    <property type="molecule type" value="Genomic_DNA"/>
</dbReference>
<dbReference type="InterPro" id="IPR014729">
    <property type="entry name" value="Rossmann-like_a/b/a_fold"/>
</dbReference>
<dbReference type="AlphaFoldDB" id="A0A8J3IKR3"/>
<dbReference type="RefSeq" id="WP_220207941.1">
    <property type="nucleotide sequence ID" value="NZ_BNJK01000001.1"/>
</dbReference>
<dbReference type="SUPFAM" id="SSF52402">
    <property type="entry name" value="Adenine nucleotide alpha hydrolases-like"/>
    <property type="match status" value="1"/>
</dbReference>
<sequence length="158" mass="18088">MGTLLLPFTHGIDGQAISCALSLAAQCEADLLLVPLVCPRRRRRSQEALRPEDIQQALDFLVYTQQRARRMGISTRQSQIHTRHPVQSIRAFAREMACEGILLFLRGGKGVLLETEEVKQLLENRHIPLYVANLAETRFRLSAWWPTWLGGRRAKTEW</sequence>
<gene>
    <name evidence="1" type="ORF">KSF_074270</name>
</gene>
<evidence type="ECO:0000313" key="1">
    <source>
        <dbReference type="EMBL" id="GHO97379.1"/>
    </source>
</evidence>
<reference evidence="1" key="1">
    <citation type="submission" date="2020-10" db="EMBL/GenBank/DDBJ databases">
        <title>Taxonomic study of unclassified bacteria belonging to the class Ktedonobacteria.</title>
        <authorList>
            <person name="Yabe S."/>
            <person name="Wang C.M."/>
            <person name="Zheng Y."/>
            <person name="Sakai Y."/>
            <person name="Cavaletti L."/>
            <person name="Monciardini P."/>
            <person name="Donadio S."/>
        </authorList>
    </citation>
    <scope>NUCLEOTIDE SEQUENCE</scope>
    <source>
        <strain evidence="1">ID150040</strain>
    </source>
</reference>
<organism evidence="1 2">
    <name type="scientific">Reticulibacter mediterranei</name>
    <dbReference type="NCBI Taxonomy" id="2778369"/>
    <lineage>
        <taxon>Bacteria</taxon>
        <taxon>Bacillati</taxon>
        <taxon>Chloroflexota</taxon>
        <taxon>Ktedonobacteria</taxon>
        <taxon>Ktedonobacterales</taxon>
        <taxon>Reticulibacteraceae</taxon>
        <taxon>Reticulibacter</taxon>
    </lineage>
</organism>
<keyword evidence="2" id="KW-1185">Reference proteome</keyword>
<evidence type="ECO:0008006" key="3">
    <source>
        <dbReference type="Google" id="ProtNLM"/>
    </source>
</evidence>
<comment type="caution">
    <text evidence="1">The sequence shown here is derived from an EMBL/GenBank/DDBJ whole genome shotgun (WGS) entry which is preliminary data.</text>
</comment>
<protein>
    <recommendedName>
        <fullName evidence="3">Universal stress protein</fullName>
    </recommendedName>
</protein>
<proteinExistence type="predicted"/>
<dbReference type="Gene3D" id="3.40.50.620">
    <property type="entry name" value="HUPs"/>
    <property type="match status" value="1"/>
</dbReference>
<dbReference type="Proteomes" id="UP000597444">
    <property type="component" value="Unassembled WGS sequence"/>
</dbReference>
<evidence type="ECO:0000313" key="2">
    <source>
        <dbReference type="Proteomes" id="UP000597444"/>
    </source>
</evidence>
<name>A0A8J3IKR3_9CHLR</name>
<accession>A0A8J3IKR3</accession>